<evidence type="ECO:0000256" key="4">
    <source>
        <dbReference type="ARBA" id="ARBA00022989"/>
    </source>
</evidence>
<evidence type="ECO:0000259" key="7">
    <source>
        <dbReference type="Pfam" id="PF00892"/>
    </source>
</evidence>
<sequence>MTHHTEGEAKSMGSLKEWFTSSKAVFSMLLVQVFVTGMQLLSRVILVHGSSICALIAYRHIVAAICVAPFALYFERGHQKKFSCKVWFWLFINALLGMILAQGLFYYGLRDTSATYSANFLNLIPIFTFVTSVICRIENLGLQTRAGKAKSVGAVLCVGGALVTSLYKGKEFYIDHHSHHTRSSVVAAHTTHMLCGSFFLIGSCFSYTAWFIAQVMLLRVFPLRYWGTMLTCTVAAIQAAIIGALLDSSKASWKLELNLQLITILYSGALATAASFCLLSYAIMAKGPSFPPMFNPLSLFFVALSETFVLGQPLGVGTLVGMVLIITGLYFFLWGKKNDTQHLPGQIAAAAKGSTIMSDELTGPQSTSTVMPSSSPVNTVVLEIEKQ</sequence>
<evidence type="ECO:0000256" key="6">
    <source>
        <dbReference type="RuleBase" id="RU363077"/>
    </source>
</evidence>
<feature type="transmembrane region" description="Helical" evidence="6">
    <location>
        <begin position="52"/>
        <end position="74"/>
    </location>
</feature>
<gene>
    <name evidence="8" type="ORF">Fmac_031417</name>
</gene>
<keyword evidence="5 6" id="KW-0472">Membrane</keyword>
<dbReference type="GO" id="GO:0016020">
    <property type="term" value="C:membrane"/>
    <property type="evidence" value="ECO:0007669"/>
    <property type="project" value="UniProtKB-SubCell"/>
</dbReference>
<evidence type="ECO:0000256" key="1">
    <source>
        <dbReference type="ARBA" id="ARBA00004141"/>
    </source>
</evidence>
<proteinExistence type="inferred from homology"/>
<evidence type="ECO:0000256" key="3">
    <source>
        <dbReference type="ARBA" id="ARBA00022692"/>
    </source>
</evidence>
<dbReference type="InterPro" id="IPR037185">
    <property type="entry name" value="EmrE-like"/>
</dbReference>
<protein>
    <recommendedName>
        <fullName evidence="6">WAT1-related protein</fullName>
    </recommendedName>
</protein>
<feature type="transmembrane region" description="Helical" evidence="6">
    <location>
        <begin position="316"/>
        <end position="334"/>
    </location>
</feature>
<dbReference type="Proteomes" id="UP001603857">
    <property type="component" value="Unassembled WGS sequence"/>
</dbReference>
<feature type="transmembrane region" description="Helical" evidence="6">
    <location>
        <begin position="187"/>
        <end position="213"/>
    </location>
</feature>
<evidence type="ECO:0000313" key="9">
    <source>
        <dbReference type="Proteomes" id="UP001603857"/>
    </source>
</evidence>
<evidence type="ECO:0000313" key="8">
    <source>
        <dbReference type="EMBL" id="KAL2317541.1"/>
    </source>
</evidence>
<comment type="subcellular location">
    <subcellularLocation>
        <location evidence="1 6">Membrane</location>
        <topology evidence="1 6">Multi-pass membrane protein</topology>
    </subcellularLocation>
</comment>
<evidence type="ECO:0000256" key="5">
    <source>
        <dbReference type="ARBA" id="ARBA00023136"/>
    </source>
</evidence>
<feature type="domain" description="EamA" evidence="7">
    <location>
        <begin position="24"/>
        <end position="165"/>
    </location>
</feature>
<dbReference type="EMBL" id="JBGMDY010000011">
    <property type="protein sequence ID" value="KAL2317541.1"/>
    <property type="molecule type" value="Genomic_DNA"/>
</dbReference>
<dbReference type="SUPFAM" id="SSF103481">
    <property type="entry name" value="Multidrug resistance efflux transporter EmrE"/>
    <property type="match status" value="2"/>
</dbReference>
<dbReference type="Pfam" id="PF00892">
    <property type="entry name" value="EamA"/>
    <property type="match status" value="2"/>
</dbReference>
<reference evidence="8 9" key="1">
    <citation type="submission" date="2024-08" db="EMBL/GenBank/DDBJ databases">
        <title>Insights into the chromosomal genome structure of Flemingia macrophylla.</title>
        <authorList>
            <person name="Ding Y."/>
            <person name="Zhao Y."/>
            <person name="Bi W."/>
            <person name="Wu M."/>
            <person name="Zhao G."/>
            <person name="Gong Y."/>
            <person name="Li W."/>
            <person name="Zhang P."/>
        </authorList>
    </citation>
    <scope>NUCLEOTIDE SEQUENCE [LARGE SCALE GENOMIC DNA]</scope>
    <source>
        <strain evidence="8">DYQJB</strain>
        <tissue evidence="8">Leaf</tissue>
    </source>
</reference>
<feature type="transmembrane region" description="Helical" evidence="6">
    <location>
        <begin position="225"/>
        <end position="246"/>
    </location>
</feature>
<feature type="transmembrane region" description="Helical" evidence="6">
    <location>
        <begin position="24"/>
        <end position="46"/>
    </location>
</feature>
<feature type="domain" description="EamA" evidence="7">
    <location>
        <begin position="196"/>
        <end position="333"/>
    </location>
</feature>
<feature type="transmembrane region" description="Helical" evidence="6">
    <location>
        <begin position="86"/>
        <end position="108"/>
    </location>
</feature>
<feature type="transmembrane region" description="Helical" evidence="6">
    <location>
        <begin position="258"/>
        <end position="281"/>
    </location>
</feature>
<dbReference type="PANTHER" id="PTHR31218">
    <property type="entry name" value="WAT1-RELATED PROTEIN"/>
    <property type="match status" value="1"/>
</dbReference>
<organism evidence="8 9">
    <name type="scientific">Flemingia macrophylla</name>
    <dbReference type="NCBI Taxonomy" id="520843"/>
    <lineage>
        <taxon>Eukaryota</taxon>
        <taxon>Viridiplantae</taxon>
        <taxon>Streptophyta</taxon>
        <taxon>Embryophyta</taxon>
        <taxon>Tracheophyta</taxon>
        <taxon>Spermatophyta</taxon>
        <taxon>Magnoliopsida</taxon>
        <taxon>eudicotyledons</taxon>
        <taxon>Gunneridae</taxon>
        <taxon>Pentapetalae</taxon>
        <taxon>rosids</taxon>
        <taxon>fabids</taxon>
        <taxon>Fabales</taxon>
        <taxon>Fabaceae</taxon>
        <taxon>Papilionoideae</taxon>
        <taxon>50 kb inversion clade</taxon>
        <taxon>NPAAA clade</taxon>
        <taxon>indigoferoid/millettioid clade</taxon>
        <taxon>Phaseoleae</taxon>
        <taxon>Flemingia</taxon>
    </lineage>
</organism>
<dbReference type="InterPro" id="IPR030184">
    <property type="entry name" value="WAT1-related"/>
</dbReference>
<dbReference type="AlphaFoldDB" id="A0ABD1L208"/>
<accession>A0ABD1L208</accession>
<comment type="caution">
    <text evidence="8">The sequence shown here is derived from an EMBL/GenBank/DDBJ whole genome shotgun (WGS) entry which is preliminary data.</text>
</comment>
<evidence type="ECO:0000256" key="2">
    <source>
        <dbReference type="ARBA" id="ARBA00007635"/>
    </source>
</evidence>
<keyword evidence="3 6" id="KW-0812">Transmembrane</keyword>
<dbReference type="InterPro" id="IPR000620">
    <property type="entry name" value="EamA_dom"/>
</dbReference>
<feature type="transmembrane region" description="Helical" evidence="6">
    <location>
        <begin position="120"/>
        <end position="137"/>
    </location>
</feature>
<comment type="similarity">
    <text evidence="2 6">Belongs to the drug/metabolite transporter (DMT) superfamily. Plant drug/metabolite exporter (P-DME) (TC 2.A.7.4) family.</text>
</comment>
<keyword evidence="4 6" id="KW-1133">Transmembrane helix</keyword>
<keyword evidence="9" id="KW-1185">Reference proteome</keyword>
<name>A0ABD1L208_9FABA</name>